<dbReference type="STRING" id="1266370.NITGR_610045"/>
<dbReference type="Pfam" id="PF00155">
    <property type="entry name" value="Aminotran_1_2"/>
    <property type="match status" value="1"/>
</dbReference>
<name>M1YZY7_NITG3</name>
<dbReference type="InterPro" id="IPR015421">
    <property type="entry name" value="PyrdxlP-dep_Trfase_major"/>
</dbReference>
<keyword evidence="2 5" id="KW-0032">Aminotransferase</keyword>
<evidence type="ECO:0000256" key="1">
    <source>
        <dbReference type="ARBA" id="ARBA00001933"/>
    </source>
</evidence>
<dbReference type="EC" id="2.6.1.-" evidence="5"/>
<dbReference type="InParanoid" id="M1YZY7"/>
<dbReference type="Proteomes" id="UP000011704">
    <property type="component" value="Unassembled WGS sequence"/>
</dbReference>
<dbReference type="NCBIfam" id="NF004937">
    <property type="entry name" value="PRK06290.1"/>
    <property type="match status" value="1"/>
</dbReference>
<dbReference type="InterPro" id="IPR015424">
    <property type="entry name" value="PyrdxlP-dep_Trfase"/>
</dbReference>
<comment type="cofactor">
    <cofactor evidence="1">
        <name>pyridoxal 5'-phosphate</name>
        <dbReference type="ChEBI" id="CHEBI:597326"/>
    </cofactor>
</comment>
<keyword evidence="3 5" id="KW-0808">Transferase</keyword>
<dbReference type="Gene3D" id="3.90.1150.10">
    <property type="entry name" value="Aspartate Aminotransferase, domain 1"/>
    <property type="match status" value="1"/>
</dbReference>
<reference evidence="5 6" key="1">
    <citation type="journal article" date="2013" name="Front. Microbiol.">
        <title>The genome of Nitrospina gracilis illuminates the metabolism and evolution of the major marine nitrite oxidizer.</title>
        <authorList>
            <person name="Luecker S."/>
            <person name="Nowka B."/>
            <person name="Rattei T."/>
            <person name="Spieck E."/>
            <person name="and Daims H."/>
        </authorList>
    </citation>
    <scope>NUCLEOTIDE SEQUENCE [LARGE SCALE GENOMIC DNA]</scope>
    <source>
        <strain evidence="5 6">3/211</strain>
    </source>
</reference>
<protein>
    <submittedName>
        <fullName evidence="5">Aminotransferase, probable Transaminase MtnE</fullName>
        <ecNumber evidence="5">2.6.1.-</ecNumber>
    </submittedName>
</protein>
<evidence type="ECO:0000256" key="3">
    <source>
        <dbReference type="ARBA" id="ARBA00022679"/>
    </source>
</evidence>
<dbReference type="PANTHER" id="PTHR42832:SF3">
    <property type="entry name" value="L-GLUTAMINE--4-(METHYLSULFANYL)-2-OXOBUTANOATE AMINOTRANSFERASE"/>
    <property type="match status" value="1"/>
</dbReference>
<gene>
    <name evidence="5" type="primary">yfdZ</name>
    <name evidence="5" type="ORF">NITGR_610045</name>
</gene>
<accession>M1YZY7</accession>
<organism evidence="5 6">
    <name type="scientific">Nitrospina gracilis (strain 3/211)</name>
    <dbReference type="NCBI Taxonomy" id="1266370"/>
    <lineage>
        <taxon>Bacteria</taxon>
        <taxon>Pseudomonadati</taxon>
        <taxon>Nitrospinota/Tectimicrobiota group</taxon>
        <taxon>Nitrospinota</taxon>
        <taxon>Nitrospinia</taxon>
        <taxon>Nitrospinales</taxon>
        <taxon>Nitrospinaceae</taxon>
        <taxon>Nitrospina</taxon>
    </lineage>
</organism>
<dbReference type="RefSeq" id="WP_005009788.1">
    <property type="nucleotide sequence ID" value="NZ_HG422173.1"/>
</dbReference>
<dbReference type="GO" id="GO:0030170">
    <property type="term" value="F:pyridoxal phosphate binding"/>
    <property type="evidence" value="ECO:0007669"/>
    <property type="project" value="InterPro"/>
</dbReference>
<dbReference type="InterPro" id="IPR050881">
    <property type="entry name" value="LL-DAP_aminotransferase"/>
</dbReference>
<dbReference type="EMBL" id="CAQJ01000068">
    <property type="protein sequence ID" value="CCQ91287.1"/>
    <property type="molecule type" value="Genomic_DNA"/>
</dbReference>
<dbReference type="GO" id="GO:0008483">
    <property type="term" value="F:transaminase activity"/>
    <property type="evidence" value="ECO:0007669"/>
    <property type="project" value="UniProtKB-KW"/>
</dbReference>
<proteinExistence type="predicted"/>
<dbReference type="AlphaFoldDB" id="M1YZY7"/>
<sequence>MSESYIQSQFANRIGGTQFGKDTKIYKFEKIKRAKRAALEANPGKELFDMGVGEPDEMADGGVIAALEQEARKPENRGYTDNGIDAFKEAAVRYMEKTFGVRGLDPKIHVNHSIGSKPGLAMMPLIFINPGDVTLMTTPGYPVMGTHTQYLGGEVVNLPLTEENQFLPDLKSIDSDTAKRAKLLCINYPNNPTGANATRKFYEEVVEFAKSNDIVVVQDAAYATLTYDTEPLSFLSVPGAMDVGVEFHSHSKAYNMTGWRIAFIVGNELVVKGFANIKDNIDSGQFAAIQKAGIYALEHPEITQRIVEKYQRRLRLLVDSLNSVGFKATMPGGSFFLYVKAPKGIQGGPKFENAEAFSQYMITEHLISTVPWDDVGNFVRFSATFAAKDEADEVRIMQEIKKRLATVKFEF</sequence>
<dbReference type="OrthoDB" id="9813612at2"/>
<evidence type="ECO:0000313" key="5">
    <source>
        <dbReference type="EMBL" id="CCQ91287.1"/>
    </source>
</evidence>
<dbReference type="InterPro" id="IPR015422">
    <property type="entry name" value="PyrdxlP-dep_Trfase_small"/>
</dbReference>
<dbReference type="Gene3D" id="3.40.640.10">
    <property type="entry name" value="Type I PLP-dependent aspartate aminotransferase-like (Major domain)"/>
    <property type="match status" value="1"/>
</dbReference>
<keyword evidence="6" id="KW-1185">Reference proteome</keyword>
<dbReference type="InterPro" id="IPR004839">
    <property type="entry name" value="Aminotransferase_I/II_large"/>
</dbReference>
<dbReference type="SUPFAM" id="SSF53383">
    <property type="entry name" value="PLP-dependent transferases"/>
    <property type="match status" value="1"/>
</dbReference>
<feature type="domain" description="Aminotransferase class I/classII large" evidence="4">
    <location>
        <begin position="46"/>
        <end position="389"/>
    </location>
</feature>
<evidence type="ECO:0000259" key="4">
    <source>
        <dbReference type="Pfam" id="PF00155"/>
    </source>
</evidence>
<dbReference type="PANTHER" id="PTHR42832">
    <property type="entry name" value="AMINO ACID AMINOTRANSFERASE"/>
    <property type="match status" value="1"/>
</dbReference>
<evidence type="ECO:0000313" key="6">
    <source>
        <dbReference type="Proteomes" id="UP000011704"/>
    </source>
</evidence>
<dbReference type="HOGENOM" id="CLU_017584_4_5_0"/>
<comment type="caution">
    <text evidence="5">The sequence shown here is derived from an EMBL/GenBank/DDBJ whole genome shotgun (WGS) entry which is preliminary data.</text>
</comment>
<dbReference type="CDD" id="cd00609">
    <property type="entry name" value="AAT_like"/>
    <property type="match status" value="1"/>
</dbReference>
<evidence type="ECO:0000256" key="2">
    <source>
        <dbReference type="ARBA" id="ARBA00022576"/>
    </source>
</evidence>